<feature type="compositionally biased region" description="Acidic residues" evidence="1">
    <location>
        <begin position="105"/>
        <end position="134"/>
    </location>
</feature>
<keyword evidence="4" id="KW-1185">Reference proteome</keyword>
<feature type="signal peptide" evidence="2">
    <location>
        <begin position="1"/>
        <end position="21"/>
    </location>
</feature>
<reference evidence="3" key="1">
    <citation type="submission" date="2020-08" db="EMBL/GenBank/DDBJ databases">
        <title>Multicomponent nature underlies the extraordinary mechanical properties of spider dragline silk.</title>
        <authorList>
            <person name="Kono N."/>
            <person name="Nakamura H."/>
            <person name="Mori M."/>
            <person name="Yoshida Y."/>
            <person name="Ohtoshi R."/>
            <person name="Malay A.D."/>
            <person name="Moran D.A.P."/>
            <person name="Tomita M."/>
            <person name="Numata K."/>
            <person name="Arakawa K."/>
        </authorList>
    </citation>
    <scope>NUCLEOTIDE SEQUENCE</scope>
</reference>
<feature type="compositionally biased region" description="Basic and acidic residues" evidence="1">
    <location>
        <begin position="66"/>
        <end position="104"/>
    </location>
</feature>
<feature type="compositionally biased region" description="Basic and acidic residues" evidence="1">
    <location>
        <begin position="135"/>
        <end position="145"/>
    </location>
</feature>
<evidence type="ECO:0000256" key="2">
    <source>
        <dbReference type="SAM" id="SignalP"/>
    </source>
</evidence>
<feature type="chain" id="PRO_5036501413" description="Secreted protein" evidence="2">
    <location>
        <begin position="22"/>
        <end position="173"/>
    </location>
</feature>
<evidence type="ECO:0000256" key="1">
    <source>
        <dbReference type="SAM" id="MobiDB-lite"/>
    </source>
</evidence>
<evidence type="ECO:0008006" key="5">
    <source>
        <dbReference type="Google" id="ProtNLM"/>
    </source>
</evidence>
<name>A0A8X6QZE8_NEPPI</name>
<accession>A0A8X6QZE8</accession>
<comment type="caution">
    <text evidence="3">The sequence shown here is derived from an EMBL/GenBank/DDBJ whole genome shotgun (WGS) entry which is preliminary data.</text>
</comment>
<evidence type="ECO:0000313" key="3">
    <source>
        <dbReference type="EMBL" id="GFU45898.1"/>
    </source>
</evidence>
<dbReference type="OrthoDB" id="6437703at2759"/>
<dbReference type="EMBL" id="BMAW01132877">
    <property type="protein sequence ID" value="GFU45898.1"/>
    <property type="molecule type" value="Genomic_DNA"/>
</dbReference>
<gene>
    <name evidence="3" type="ORF">NPIL_466751</name>
</gene>
<dbReference type="Proteomes" id="UP000887013">
    <property type="component" value="Unassembled WGS sequence"/>
</dbReference>
<evidence type="ECO:0000313" key="4">
    <source>
        <dbReference type="Proteomes" id="UP000887013"/>
    </source>
</evidence>
<proteinExistence type="predicted"/>
<organism evidence="3 4">
    <name type="scientific">Nephila pilipes</name>
    <name type="common">Giant wood spider</name>
    <name type="synonym">Nephila maculata</name>
    <dbReference type="NCBI Taxonomy" id="299642"/>
    <lineage>
        <taxon>Eukaryota</taxon>
        <taxon>Metazoa</taxon>
        <taxon>Ecdysozoa</taxon>
        <taxon>Arthropoda</taxon>
        <taxon>Chelicerata</taxon>
        <taxon>Arachnida</taxon>
        <taxon>Araneae</taxon>
        <taxon>Araneomorphae</taxon>
        <taxon>Entelegynae</taxon>
        <taxon>Araneoidea</taxon>
        <taxon>Nephilidae</taxon>
        <taxon>Nephila</taxon>
    </lineage>
</organism>
<feature type="region of interest" description="Disordered" evidence="1">
    <location>
        <begin position="29"/>
        <end position="153"/>
    </location>
</feature>
<feature type="compositionally biased region" description="Acidic residues" evidence="1">
    <location>
        <begin position="56"/>
        <end position="65"/>
    </location>
</feature>
<protein>
    <recommendedName>
        <fullName evidence="5">Secreted protein</fullName>
    </recommendedName>
</protein>
<keyword evidence="2" id="KW-0732">Signal</keyword>
<dbReference type="AlphaFoldDB" id="A0A8X6QZE8"/>
<sequence>MPIMQASFVFLLCTLVSWTLAIPKPSAGNFGSGGGEIPRDNGQPWDSPSFGSFDGPESELFDEYDAVPHRVPSENDFRETEFDEHPDKKSDERPFEPDNKLHPESEEEEHDEDEFDGESAEGDVENPAEEDSEAGESHKGEEKGSTPESLFPLNPAIFSLKQVNHYFKELEKS</sequence>